<reference evidence="9" key="3">
    <citation type="submission" date="2025-09" db="UniProtKB">
        <authorList>
            <consortium name="Ensembl"/>
        </authorList>
    </citation>
    <scope>IDENTIFICATION</scope>
</reference>
<evidence type="ECO:0000256" key="1">
    <source>
        <dbReference type="ARBA" id="ARBA00004370"/>
    </source>
</evidence>
<dbReference type="PANTHER" id="PTHR11923">
    <property type="entry name" value="SCAVENGER RECEPTOR CLASS B TYPE-1 SR-B1"/>
    <property type="match status" value="1"/>
</dbReference>
<reference evidence="9" key="2">
    <citation type="submission" date="2025-08" db="UniProtKB">
        <authorList>
            <consortium name="Ensembl"/>
        </authorList>
    </citation>
    <scope>IDENTIFICATION</scope>
</reference>
<dbReference type="InterPro" id="IPR002159">
    <property type="entry name" value="CD36_fam"/>
</dbReference>
<dbReference type="GeneID" id="108934842"/>
<evidence type="ECO:0000256" key="3">
    <source>
        <dbReference type="ARBA" id="ARBA00022692"/>
    </source>
</evidence>
<dbReference type="InterPro" id="IPR005429">
    <property type="entry name" value="LimpII"/>
</dbReference>
<dbReference type="GO" id="GO:0016020">
    <property type="term" value="C:membrane"/>
    <property type="evidence" value="ECO:0007669"/>
    <property type="project" value="UniProtKB-SubCell"/>
</dbReference>
<dbReference type="RefSeq" id="XP_018608515.2">
    <property type="nucleotide sequence ID" value="XM_018752999.2"/>
</dbReference>
<keyword evidence="5 8" id="KW-0472">Membrane</keyword>
<keyword evidence="3 8" id="KW-0812">Transmembrane</keyword>
<dbReference type="GO" id="GO:0006898">
    <property type="term" value="P:receptor-mediated endocytosis"/>
    <property type="evidence" value="ECO:0007669"/>
    <property type="project" value="TreeGrafter"/>
</dbReference>
<keyword evidence="10" id="KW-1185">Reference proteome</keyword>
<sequence length="514" mass="57864">MTRRSCAIYATGIVCAHLLIVGIALLVAQVFQTLVQNRLKKEITLTEGSRVFDTWKNPPPPVYMQYFFFNVSNPDEFMAGKKAVVTQVGPYTYREYRPRENVTFMENGSMVSAFSPKTFVFRPDLSVGDPEVDVVTTVNIPAVAVMNKVKDSFWMSTLVSGMMRTTKAGIFMTRPVHEILWGFKDPLLSKIHKMKPEIEEYFGLMYMKNGSLDDHFVLHTGEKDYMDYTKIFSWNGKSELKWWTSNQSNMINGTDGSTFHPLLKRDERLYIFSSDLCRSIHVSFVKDVEVKGIPAYRFAPPRDVLASPEENPANAGFCVPAGNCLGTGVIKVSVCRKDAPVVISFPHFYLADKKYAEGVDGMSPNQEDHQTYLDLNPKTGIPVRASKRAQINIILNKIGSFLITKNLNETIFPVVFINETVVIDNASAAKLRKLLLISMLMSNFPLLIIAIGAIMLLIFIVLMVRARRKKTTTKDDTAYTPVSYKQEDPSEISQYGNIKNGSNITMSQLPSEKS</sequence>
<evidence type="ECO:0000256" key="5">
    <source>
        <dbReference type="ARBA" id="ARBA00023136"/>
    </source>
</evidence>
<evidence type="ECO:0000256" key="2">
    <source>
        <dbReference type="ARBA" id="ARBA00010532"/>
    </source>
</evidence>
<dbReference type="PRINTS" id="PR01609">
    <property type="entry name" value="CD36FAMILY"/>
</dbReference>
<keyword evidence="4 8" id="KW-1133">Transmembrane helix</keyword>
<dbReference type="Proteomes" id="UP000694397">
    <property type="component" value="Chromosome 6"/>
</dbReference>
<dbReference type="AlphaFoldDB" id="A0A8C9WMW0"/>
<feature type="region of interest" description="Disordered" evidence="7">
    <location>
        <begin position="475"/>
        <end position="514"/>
    </location>
</feature>
<dbReference type="PRINTS" id="PR01611">
    <property type="entry name" value="LIMPII"/>
</dbReference>
<dbReference type="Ensembl" id="ENSSFOT00015066345.1">
    <property type="protein sequence ID" value="ENSSFOP00015076984.1"/>
    <property type="gene ID" value="ENSSFOG00015031653.1"/>
</dbReference>
<proteinExistence type="inferred from homology"/>
<evidence type="ECO:0000256" key="6">
    <source>
        <dbReference type="ARBA" id="ARBA00023180"/>
    </source>
</evidence>
<dbReference type="PANTHER" id="PTHR11923:SF94">
    <property type="entry name" value="LYSOSOME MEMBRANE PROTEIN 2"/>
    <property type="match status" value="1"/>
</dbReference>
<name>A0A8C9WMW0_SCLFO</name>
<protein>
    <recommendedName>
        <fullName evidence="11">Lysosome membrane protein 2-like</fullName>
    </recommendedName>
</protein>
<evidence type="ECO:0000313" key="9">
    <source>
        <dbReference type="Ensembl" id="ENSSFOP00015076984.1"/>
    </source>
</evidence>
<evidence type="ECO:0000313" key="10">
    <source>
        <dbReference type="Proteomes" id="UP000694397"/>
    </source>
</evidence>
<evidence type="ECO:0000256" key="8">
    <source>
        <dbReference type="SAM" id="Phobius"/>
    </source>
</evidence>
<dbReference type="OrthoDB" id="18585at2759"/>
<comment type="subcellular location">
    <subcellularLocation>
        <location evidence="1">Membrane</location>
    </subcellularLocation>
</comment>
<dbReference type="KEGG" id="sfm:108934842"/>
<comment type="similarity">
    <text evidence="2">Belongs to the CD36 family.</text>
</comment>
<feature type="transmembrane region" description="Helical" evidence="8">
    <location>
        <begin position="7"/>
        <end position="31"/>
    </location>
</feature>
<evidence type="ECO:0000256" key="7">
    <source>
        <dbReference type="SAM" id="MobiDB-lite"/>
    </source>
</evidence>
<dbReference type="GO" id="GO:0005044">
    <property type="term" value="F:scavenger receptor activity"/>
    <property type="evidence" value="ECO:0007669"/>
    <property type="project" value="InterPro"/>
</dbReference>
<dbReference type="GO" id="GO:0006622">
    <property type="term" value="P:protein targeting to lysosome"/>
    <property type="evidence" value="ECO:0007669"/>
    <property type="project" value="TreeGrafter"/>
</dbReference>
<keyword evidence="6" id="KW-0325">Glycoprotein</keyword>
<feature type="transmembrane region" description="Helical" evidence="8">
    <location>
        <begin position="444"/>
        <end position="464"/>
    </location>
</feature>
<dbReference type="GeneTree" id="ENSGT00940000153372"/>
<evidence type="ECO:0008006" key="11">
    <source>
        <dbReference type="Google" id="ProtNLM"/>
    </source>
</evidence>
<feature type="compositionally biased region" description="Polar residues" evidence="7">
    <location>
        <begin position="491"/>
        <end position="514"/>
    </location>
</feature>
<evidence type="ECO:0000256" key="4">
    <source>
        <dbReference type="ARBA" id="ARBA00022989"/>
    </source>
</evidence>
<dbReference type="GO" id="GO:0005764">
    <property type="term" value="C:lysosome"/>
    <property type="evidence" value="ECO:0007669"/>
    <property type="project" value="InterPro"/>
</dbReference>
<gene>
    <name evidence="9" type="primary">LOC108934842</name>
</gene>
<reference evidence="9 10" key="1">
    <citation type="submission" date="2019-04" db="EMBL/GenBank/DDBJ databases">
        <authorList>
            <consortium name="Wellcome Sanger Institute Data Sharing"/>
        </authorList>
    </citation>
    <scope>NUCLEOTIDE SEQUENCE [LARGE SCALE GENOMIC DNA]</scope>
</reference>
<accession>A0A8C9WMW0</accession>
<dbReference type="Pfam" id="PF01130">
    <property type="entry name" value="CD36"/>
    <property type="match status" value="1"/>
</dbReference>
<organism evidence="9 10">
    <name type="scientific">Scleropages formosus</name>
    <name type="common">Asian bonytongue</name>
    <name type="synonym">Osteoglossum formosum</name>
    <dbReference type="NCBI Taxonomy" id="113540"/>
    <lineage>
        <taxon>Eukaryota</taxon>
        <taxon>Metazoa</taxon>
        <taxon>Chordata</taxon>
        <taxon>Craniata</taxon>
        <taxon>Vertebrata</taxon>
        <taxon>Euteleostomi</taxon>
        <taxon>Actinopterygii</taxon>
        <taxon>Neopterygii</taxon>
        <taxon>Teleostei</taxon>
        <taxon>Osteoglossocephala</taxon>
        <taxon>Osteoglossomorpha</taxon>
        <taxon>Osteoglossiformes</taxon>
        <taxon>Osteoglossidae</taxon>
        <taxon>Scleropages</taxon>
    </lineage>
</organism>